<dbReference type="AlphaFoldDB" id="A0AAU9CN15"/>
<accession>A0AAU9CN15</accession>
<dbReference type="InterPro" id="IPR000782">
    <property type="entry name" value="FAS1_domain"/>
</dbReference>
<dbReference type="RefSeq" id="WP_338394625.1">
    <property type="nucleotide sequence ID" value="NZ_AP025314.1"/>
</dbReference>
<dbReference type="Pfam" id="PF02469">
    <property type="entry name" value="Fasciclin"/>
    <property type="match status" value="1"/>
</dbReference>
<evidence type="ECO:0000313" key="2">
    <source>
        <dbReference type="EMBL" id="BDD09423.1"/>
    </source>
</evidence>
<feature type="domain" description="FAS1" evidence="1">
    <location>
        <begin position="37"/>
        <end position="169"/>
    </location>
</feature>
<gene>
    <name evidence="2" type="ORF">FUAX_18550</name>
</gene>
<evidence type="ECO:0000313" key="3">
    <source>
        <dbReference type="Proteomes" id="UP001348817"/>
    </source>
</evidence>
<name>A0AAU9CN15_9BACT</name>
<dbReference type="PROSITE" id="PS51257">
    <property type="entry name" value="PROKAR_LIPOPROTEIN"/>
    <property type="match status" value="1"/>
</dbReference>
<reference evidence="2 3" key="1">
    <citation type="submission" date="2021-12" db="EMBL/GenBank/DDBJ databases">
        <title>Genome sequencing of bacteria with rrn-lacking chromosome and rrn-plasmid.</title>
        <authorList>
            <person name="Anda M."/>
            <person name="Iwasaki W."/>
        </authorList>
    </citation>
    <scope>NUCLEOTIDE SEQUENCE [LARGE SCALE GENOMIC DNA]</scope>
    <source>
        <strain evidence="2 3">DSM 100852</strain>
    </source>
</reference>
<dbReference type="KEGG" id="fax:FUAX_18550"/>
<proteinExistence type="predicted"/>
<dbReference type="SUPFAM" id="SSF82153">
    <property type="entry name" value="FAS1 domain"/>
    <property type="match status" value="1"/>
</dbReference>
<dbReference type="Proteomes" id="UP001348817">
    <property type="component" value="Chromosome"/>
</dbReference>
<sequence>MRNFFRIILISAWVPLFFSCDEKDDHFLDPGSGLVQNVSVGKYLSENSEYAYFSKLLESSGYMDSVSGTRPVTVFLPPEGALESLNIPQDSLEKLVTYHIGNTLLYDYHFDKKEDSGEYLRRFIKTLYAKKNVWADKDGTDITLDLEMHIQGDPVICTNGLVYKLDKALLPKKNIFEGLQGLPDSYMAFNNFVLKDSLLFDKVNSPVLGVDEFGDNVYDSLFILDYVYLQRYGRIDNEDHDFTSLLMSDKALENTIGQMVKRYYGSEENLPDYFEDEEFIETLRERVLASTILREKVTDLQVGDTVRTTSVGKIIITPEWLSHQPKRFSNGYLYEISEVQMLMGEAMGRRNPFDASESEFLKYDFDREDIELDVAVKGGEVAMTFVAEAPFWVEYTLEKVMAGEHKLYIEGLRSGTTEAKVILDGKVLDNAYRPSGEWKRDLYRDLYFPEFGDKVIRFEVNVANKDGEYKLALNEFVFYPVYE</sequence>
<dbReference type="InterPro" id="IPR036378">
    <property type="entry name" value="FAS1_dom_sf"/>
</dbReference>
<dbReference type="PROSITE" id="PS50213">
    <property type="entry name" value="FAS1"/>
    <property type="match status" value="1"/>
</dbReference>
<evidence type="ECO:0000259" key="1">
    <source>
        <dbReference type="PROSITE" id="PS50213"/>
    </source>
</evidence>
<dbReference type="EMBL" id="AP025314">
    <property type="protein sequence ID" value="BDD09423.1"/>
    <property type="molecule type" value="Genomic_DNA"/>
</dbReference>
<dbReference type="Gene3D" id="2.30.180.10">
    <property type="entry name" value="FAS1 domain"/>
    <property type="match status" value="1"/>
</dbReference>
<protein>
    <recommendedName>
        <fullName evidence="1">FAS1 domain-containing protein</fullName>
    </recommendedName>
</protein>
<organism evidence="2 3">
    <name type="scientific">Fulvitalea axinellae</name>
    <dbReference type="NCBI Taxonomy" id="1182444"/>
    <lineage>
        <taxon>Bacteria</taxon>
        <taxon>Pseudomonadati</taxon>
        <taxon>Bacteroidota</taxon>
        <taxon>Cytophagia</taxon>
        <taxon>Cytophagales</taxon>
        <taxon>Persicobacteraceae</taxon>
        <taxon>Fulvitalea</taxon>
    </lineage>
</organism>
<keyword evidence="3" id="KW-1185">Reference proteome</keyword>